<accession>A0ACB8QDC2</accession>
<reference evidence="1" key="2">
    <citation type="journal article" date="2022" name="New Phytol.">
        <title>Evolutionary transition to the ectomycorrhizal habit in the genomes of a hyperdiverse lineage of mushroom-forming fungi.</title>
        <authorList>
            <person name="Looney B."/>
            <person name="Miyauchi S."/>
            <person name="Morin E."/>
            <person name="Drula E."/>
            <person name="Courty P.E."/>
            <person name="Kohler A."/>
            <person name="Kuo A."/>
            <person name="LaButti K."/>
            <person name="Pangilinan J."/>
            <person name="Lipzen A."/>
            <person name="Riley R."/>
            <person name="Andreopoulos W."/>
            <person name="He G."/>
            <person name="Johnson J."/>
            <person name="Nolan M."/>
            <person name="Tritt A."/>
            <person name="Barry K.W."/>
            <person name="Grigoriev I.V."/>
            <person name="Nagy L.G."/>
            <person name="Hibbett D."/>
            <person name="Henrissat B."/>
            <person name="Matheny P.B."/>
            <person name="Labbe J."/>
            <person name="Martin F.M."/>
        </authorList>
    </citation>
    <scope>NUCLEOTIDE SEQUENCE</scope>
    <source>
        <strain evidence="1">EC-137</strain>
    </source>
</reference>
<organism evidence="1 2">
    <name type="scientific">Vararia minispora EC-137</name>
    <dbReference type="NCBI Taxonomy" id="1314806"/>
    <lineage>
        <taxon>Eukaryota</taxon>
        <taxon>Fungi</taxon>
        <taxon>Dikarya</taxon>
        <taxon>Basidiomycota</taxon>
        <taxon>Agaricomycotina</taxon>
        <taxon>Agaricomycetes</taxon>
        <taxon>Russulales</taxon>
        <taxon>Lachnocladiaceae</taxon>
        <taxon>Vararia</taxon>
    </lineage>
</organism>
<keyword evidence="2" id="KW-1185">Reference proteome</keyword>
<evidence type="ECO:0000313" key="1">
    <source>
        <dbReference type="EMBL" id="KAI0029803.1"/>
    </source>
</evidence>
<reference evidence="1" key="1">
    <citation type="submission" date="2021-02" db="EMBL/GenBank/DDBJ databases">
        <authorList>
            <consortium name="DOE Joint Genome Institute"/>
            <person name="Ahrendt S."/>
            <person name="Looney B.P."/>
            <person name="Miyauchi S."/>
            <person name="Morin E."/>
            <person name="Drula E."/>
            <person name="Courty P.E."/>
            <person name="Chicoki N."/>
            <person name="Fauchery L."/>
            <person name="Kohler A."/>
            <person name="Kuo A."/>
            <person name="Labutti K."/>
            <person name="Pangilinan J."/>
            <person name="Lipzen A."/>
            <person name="Riley R."/>
            <person name="Andreopoulos W."/>
            <person name="He G."/>
            <person name="Johnson J."/>
            <person name="Barry K.W."/>
            <person name="Grigoriev I.V."/>
            <person name="Nagy L."/>
            <person name="Hibbett D."/>
            <person name="Henrissat B."/>
            <person name="Matheny P.B."/>
            <person name="Labbe J."/>
            <person name="Martin F."/>
        </authorList>
    </citation>
    <scope>NUCLEOTIDE SEQUENCE</scope>
    <source>
        <strain evidence="1">EC-137</strain>
    </source>
</reference>
<name>A0ACB8QDC2_9AGAM</name>
<dbReference type="EMBL" id="MU273655">
    <property type="protein sequence ID" value="KAI0029803.1"/>
    <property type="molecule type" value="Genomic_DNA"/>
</dbReference>
<protein>
    <submittedName>
        <fullName evidence="1">NAD(P)-binding protein</fullName>
    </submittedName>
</protein>
<evidence type="ECO:0000313" key="2">
    <source>
        <dbReference type="Proteomes" id="UP000814128"/>
    </source>
</evidence>
<dbReference type="Proteomes" id="UP000814128">
    <property type="component" value="Unassembled WGS sequence"/>
</dbReference>
<sequence length="356" mass="39122">MSPISNLRLLFSEIPEGLPNPGTVFQVDKSTIDVDDIELEGGFVVKVLSLSLDPYMRNRMRREGTEGDMPELHLGRPVTGFGVAVVLRSENASFPAGTHVSGFMPYQEYALFGDAAEGSVESATMPTLGLTALYNEYNLPWRYYPGALGMTGQTAYYAFKDVMDPKPGETILISAAAGAVGLLAVQYAMSLGLRVIASCGSQEKVDLLQSLGVQHVINRRTDDIDVELKKLGRIDIYLDHVGGEMLEAVLYNAAMNARFIICGSITCYNSSFSEAPGVRNLWLVNRYRVTIRALVVIDWHETYLAEFYDVVPRKIVLGEIKCIESIYQGLERCGEALVDMLIGKTIGKTVVVLAEE</sequence>
<gene>
    <name evidence="1" type="ORF">K488DRAFT_79956</name>
</gene>
<proteinExistence type="predicted"/>
<comment type="caution">
    <text evidence="1">The sequence shown here is derived from an EMBL/GenBank/DDBJ whole genome shotgun (WGS) entry which is preliminary data.</text>
</comment>